<dbReference type="eggNOG" id="ENOG502S4KG">
    <property type="taxonomic scope" value="Eukaryota"/>
</dbReference>
<name>W9SYV9_9ROSA</name>
<organism evidence="1 2">
    <name type="scientific">Morus notabilis</name>
    <dbReference type="NCBI Taxonomy" id="981085"/>
    <lineage>
        <taxon>Eukaryota</taxon>
        <taxon>Viridiplantae</taxon>
        <taxon>Streptophyta</taxon>
        <taxon>Embryophyta</taxon>
        <taxon>Tracheophyta</taxon>
        <taxon>Spermatophyta</taxon>
        <taxon>Magnoliopsida</taxon>
        <taxon>eudicotyledons</taxon>
        <taxon>Gunneridae</taxon>
        <taxon>Pentapetalae</taxon>
        <taxon>rosids</taxon>
        <taxon>fabids</taxon>
        <taxon>Rosales</taxon>
        <taxon>Moraceae</taxon>
        <taxon>Moreae</taxon>
        <taxon>Morus</taxon>
    </lineage>
</organism>
<dbReference type="Proteomes" id="UP000030645">
    <property type="component" value="Unassembled WGS sequence"/>
</dbReference>
<dbReference type="AlphaFoldDB" id="W9SYV9"/>
<proteinExistence type="predicted"/>
<dbReference type="KEGG" id="mnt:21394075"/>
<dbReference type="OrthoDB" id="911847at2759"/>
<dbReference type="PANTHER" id="PTHR36030:SF1">
    <property type="entry name" value="CALMODULIN-BINDING DOMAIN-CONTAINING PROTEIN"/>
    <property type="match status" value="1"/>
</dbReference>
<reference evidence="2" key="1">
    <citation type="submission" date="2013-01" db="EMBL/GenBank/DDBJ databases">
        <title>Draft Genome Sequence of a Mulberry Tree, Morus notabilis C.K. Schneid.</title>
        <authorList>
            <person name="He N."/>
            <person name="Zhao S."/>
        </authorList>
    </citation>
    <scope>NUCLEOTIDE SEQUENCE</scope>
</reference>
<gene>
    <name evidence="1" type="ORF">L484_010790</name>
</gene>
<keyword evidence="2" id="KW-1185">Reference proteome</keyword>
<dbReference type="EMBL" id="KE346338">
    <property type="protein sequence ID" value="EXC33380.1"/>
    <property type="molecule type" value="Genomic_DNA"/>
</dbReference>
<sequence>MKGKLIPFYRAAKPSSTSGTSHVQYTSSKAMKPISQSSAPSVPASVGFVVHQDYVKPKVSFVLPDNTRDLPVQFDNLYGISVDEGVDTKAATYISSVQERFKLERINSERMKCSEMIR</sequence>
<accession>W9SYV9</accession>
<evidence type="ECO:0000313" key="2">
    <source>
        <dbReference type="Proteomes" id="UP000030645"/>
    </source>
</evidence>
<evidence type="ECO:0000313" key="1">
    <source>
        <dbReference type="EMBL" id="EXC33380.1"/>
    </source>
</evidence>
<protein>
    <submittedName>
        <fullName evidence="1">Uncharacterized protein</fullName>
    </submittedName>
</protein>
<dbReference type="PANTHER" id="PTHR36030">
    <property type="entry name" value="CALMODULIN-BINDING DOMAIN-CONTAINING PROTEIN"/>
    <property type="match status" value="1"/>
</dbReference>